<protein>
    <submittedName>
        <fullName evidence="2">Uncharacterized protein</fullName>
    </submittedName>
</protein>
<keyword evidence="1" id="KW-0812">Transmembrane</keyword>
<dbReference type="Proteomes" id="UP000184391">
    <property type="component" value="Unassembled WGS sequence"/>
</dbReference>
<evidence type="ECO:0000313" key="3">
    <source>
        <dbReference type="Proteomes" id="UP000184391"/>
    </source>
</evidence>
<evidence type="ECO:0000313" key="2">
    <source>
        <dbReference type="EMBL" id="SHN48364.1"/>
    </source>
</evidence>
<sequence length="70" mass="7301">MTDIVLSIVMLAALALLAGAYALWRRTGQVKQPALMVLLAVIAVLNVLIWTVPTSTGEAPISQIKAAGEG</sequence>
<dbReference type="AlphaFoldDB" id="A0A1M7RQ07"/>
<keyword evidence="3" id="KW-1185">Reference proteome</keyword>
<organism evidence="2 3">
    <name type="scientific">Erythrobacter sanguineus</name>
    <dbReference type="NCBI Taxonomy" id="198312"/>
    <lineage>
        <taxon>Bacteria</taxon>
        <taxon>Pseudomonadati</taxon>
        <taxon>Pseudomonadota</taxon>
        <taxon>Alphaproteobacteria</taxon>
        <taxon>Sphingomonadales</taxon>
        <taxon>Erythrobacteraceae</taxon>
        <taxon>Erythrobacter/Porphyrobacter group</taxon>
        <taxon>Erythrobacter</taxon>
    </lineage>
</organism>
<evidence type="ECO:0000256" key="1">
    <source>
        <dbReference type="SAM" id="Phobius"/>
    </source>
</evidence>
<proteinExistence type="predicted"/>
<feature type="transmembrane region" description="Helical" evidence="1">
    <location>
        <begin position="32"/>
        <end position="52"/>
    </location>
</feature>
<keyword evidence="1" id="KW-0472">Membrane</keyword>
<gene>
    <name evidence="2" type="ORF">SAMN02745193_00107</name>
</gene>
<keyword evidence="1" id="KW-1133">Transmembrane helix</keyword>
<name>A0A1M7RQ07_9SPHN</name>
<dbReference type="EMBL" id="FRDF01000001">
    <property type="protein sequence ID" value="SHN48364.1"/>
    <property type="molecule type" value="Genomic_DNA"/>
</dbReference>
<reference evidence="3" key="1">
    <citation type="submission" date="2016-12" db="EMBL/GenBank/DDBJ databases">
        <authorList>
            <person name="Varghese N."/>
            <person name="Submissions S."/>
        </authorList>
    </citation>
    <scope>NUCLEOTIDE SEQUENCE [LARGE SCALE GENOMIC DNA]</scope>
    <source>
        <strain evidence="3">DSM 11032</strain>
    </source>
</reference>
<accession>A0A1M7RQ07</accession>
<dbReference type="RefSeq" id="WP_072672714.1">
    <property type="nucleotide sequence ID" value="NZ_FRDF01000001.1"/>
</dbReference>